<dbReference type="AlphaFoldDB" id="A0A9N8W622"/>
<dbReference type="Gene3D" id="1.20.1280.50">
    <property type="match status" value="1"/>
</dbReference>
<name>A0A9N8W622_FUNMO</name>
<protein>
    <submittedName>
        <fullName evidence="2">8003_t:CDS:1</fullName>
    </submittedName>
</protein>
<keyword evidence="3" id="KW-1185">Reference proteome</keyword>
<dbReference type="InterPro" id="IPR001810">
    <property type="entry name" value="F-box_dom"/>
</dbReference>
<gene>
    <name evidence="2" type="ORF">FMOSSE_LOCUS2631</name>
</gene>
<dbReference type="PROSITE" id="PS50181">
    <property type="entry name" value="FBOX"/>
    <property type="match status" value="1"/>
</dbReference>
<reference evidence="2" key="1">
    <citation type="submission" date="2021-06" db="EMBL/GenBank/DDBJ databases">
        <authorList>
            <person name="Kallberg Y."/>
            <person name="Tangrot J."/>
            <person name="Rosling A."/>
        </authorList>
    </citation>
    <scope>NUCLEOTIDE SEQUENCE</scope>
    <source>
        <strain evidence="2">87-6 pot B 2015</strain>
    </source>
</reference>
<dbReference type="SUPFAM" id="SSF81383">
    <property type="entry name" value="F-box domain"/>
    <property type="match status" value="1"/>
</dbReference>
<dbReference type="CDD" id="cd09917">
    <property type="entry name" value="F-box_SF"/>
    <property type="match status" value="1"/>
</dbReference>
<feature type="domain" description="F-box" evidence="1">
    <location>
        <begin position="31"/>
        <end position="83"/>
    </location>
</feature>
<sequence length="479" mass="56416">MYETWEFVESQRPILNLVDRFSSLTVSASQRSFIVNFPCEVFIDICKFLPPVDLVTLSVVCKKFRNWLVARSNFGTEQIWRMARISWLPHLRTPPKGMSEQCYVFLNLIELGCQFCGSGKVYPNGQLPYDTPAKIYWCFRVRCCQRCFLEKTVTSKEIEEGDRINRDVLQGLPYYYKKNRPYIYWKSQVEVAHQEYSKLDKKEIYKWSNEKFDQLSNLNKIIASCSVPNRSDSSKKCQKRLDSLMNQLSFMVPNDAHRTQLQVIVQLKRCPTYKKYTSNQEARLAMSLFNENHWIRFQNFIRQEYEEKRIYAASRARRFDIFRKIHSMIPERFSMNDPLVQYLPYCLSFKKPPFHNLDPTIPWRGNFLENTLIPTLCREAEAIAKIGKLQPITTPSGVFKLLVNRRVFRCKLCVEARARNDKRQIPTNNYGTVQSHLNNSHGIKKVVEKKMFTVDYLAVGMSLLKRDSELICFFFPLDG</sequence>
<dbReference type="EMBL" id="CAJVPP010000354">
    <property type="protein sequence ID" value="CAG8473421.1"/>
    <property type="molecule type" value="Genomic_DNA"/>
</dbReference>
<accession>A0A9N8W622</accession>
<evidence type="ECO:0000313" key="3">
    <source>
        <dbReference type="Proteomes" id="UP000789375"/>
    </source>
</evidence>
<proteinExistence type="predicted"/>
<dbReference type="Pfam" id="PF00646">
    <property type="entry name" value="F-box"/>
    <property type="match status" value="1"/>
</dbReference>
<comment type="caution">
    <text evidence="2">The sequence shown here is derived from an EMBL/GenBank/DDBJ whole genome shotgun (WGS) entry which is preliminary data.</text>
</comment>
<dbReference type="InterPro" id="IPR036047">
    <property type="entry name" value="F-box-like_dom_sf"/>
</dbReference>
<dbReference type="Proteomes" id="UP000789375">
    <property type="component" value="Unassembled WGS sequence"/>
</dbReference>
<evidence type="ECO:0000313" key="2">
    <source>
        <dbReference type="EMBL" id="CAG8473421.1"/>
    </source>
</evidence>
<evidence type="ECO:0000259" key="1">
    <source>
        <dbReference type="PROSITE" id="PS50181"/>
    </source>
</evidence>
<organism evidence="2 3">
    <name type="scientific">Funneliformis mosseae</name>
    <name type="common">Endomycorrhizal fungus</name>
    <name type="synonym">Glomus mosseae</name>
    <dbReference type="NCBI Taxonomy" id="27381"/>
    <lineage>
        <taxon>Eukaryota</taxon>
        <taxon>Fungi</taxon>
        <taxon>Fungi incertae sedis</taxon>
        <taxon>Mucoromycota</taxon>
        <taxon>Glomeromycotina</taxon>
        <taxon>Glomeromycetes</taxon>
        <taxon>Glomerales</taxon>
        <taxon>Glomeraceae</taxon>
        <taxon>Funneliformis</taxon>
    </lineage>
</organism>